<keyword evidence="1" id="KW-1133">Transmembrane helix</keyword>
<gene>
    <name evidence="2" type="ORF">SG0102_05070</name>
</gene>
<sequence length="505" mass="57156">MAIEKMEMLSLSFSKPHLNSVLDKVKEETSFYPQPARKIVNNVKGVVTIEADSDIKVMLDQVEELAAKISLPLVQGKVTMLNRDYIEKALKDIAEEITAVAHNKEELVKEMEEDEDAYALLDGMSQTSLNLEELMSTTYLTTRIGRIRKRNEDKLDYYKSEMAMFLKLGESKKHIYCLYITPNEHHLMVDNVFSSMGFKDVAIPEFVHGTIEDAKRELQQQIAGMKKYIQVADDKLRTIKELRQEELLKIYSYLAYTQGLEDEKSFVVDYSSRYAIYGFIPSRLAGEMVNHFNGEEVEFKSYPCDIYEDRGIIAPTLTYNPVWAKPFESIAKVKQQDHVDMTLAFAVLYILTFFLLLGDLGLGALLVVLGLLLHKKNGKLLTVLGVATLVGGLAYGNAFYVVDLYHSLIPQGNFIHRFINAALLLVLGTYCINTVKVIYNEKSMVNKVFSMKGIVGIIMALMVAAYLAISIETHIVVNYLPLLVVLVIGVLLIFFKNAIHKKNQN</sequence>
<dbReference type="AlphaFoldDB" id="A0A3G9JKP6"/>
<feature type="transmembrane region" description="Helical" evidence="1">
    <location>
        <begin position="343"/>
        <end position="373"/>
    </location>
</feature>
<keyword evidence="3" id="KW-1185">Reference proteome</keyword>
<evidence type="ECO:0008006" key="4">
    <source>
        <dbReference type="Google" id="ProtNLM"/>
    </source>
</evidence>
<proteinExistence type="predicted"/>
<dbReference type="KEGG" id="ebm:SG0102_05070"/>
<name>A0A3G9JKP6_9FIRM</name>
<feature type="transmembrane region" description="Helical" evidence="1">
    <location>
        <begin position="414"/>
        <end position="439"/>
    </location>
</feature>
<feature type="transmembrane region" description="Helical" evidence="1">
    <location>
        <begin position="475"/>
        <end position="495"/>
    </location>
</feature>
<evidence type="ECO:0000313" key="3">
    <source>
        <dbReference type="Proteomes" id="UP000268059"/>
    </source>
</evidence>
<dbReference type="RefSeq" id="WP_125118510.1">
    <property type="nucleotide sequence ID" value="NZ_AP019309.1"/>
</dbReference>
<dbReference type="InParanoid" id="A0A3G9JKP6"/>
<keyword evidence="1" id="KW-0472">Membrane</keyword>
<organism evidence="2 3">
    <name type="scientific">Intestinibaculum porci</name>
    <dbReference type="NCBI Taxonomy" id="2487118"/>
    <lineage>
        <taxon>Bacteria</taxon>
        <taxon>Bacillati</taxon>
        <taxon>Bacillota</taxon>
        <taxon>Erysipelotrichia</taxon>
        <taxon>Erysipelotrichales</taxon>
        <taxon>Erysipelotrichaceae</taxon>
        <taxon>Intestinibaculum</taxon>
    </lineage>
</organism>
<dbReference type="OrthoDB" id="1649259at2"/>
<feature type="transmembrane region" description="Helical" evidence="1">
    <location>
        <begin position="380"/>
        <end position="402"/>
    </location>
</feature>
<keyword evidence="1" id="KW-0812">Transmembrane</keyword>
<protein>
    <recommendedName>
        <fullName evidence="4">V-type ATP synthase subunit I</fullName>
    </recommendedName>
</protein>
<evidence type="ECO:0000256" key="1">
    <source>
        <dbReference type="SAM" id="Phobius"/>
    </source>
</evidence>
<reference evidence="2 3" key="1">
    <citation type="submission" date="2018-11" db="EMBL/GenBank/DDBJ databases">
        <title>Novel Erysipelotrichaceae bacterium isolated from small intestine of a swine.</title>
        <authorList>
            <person name="Kim J.S."/>
            <person name="Choe H."/>
            <person name="Lee Y.R."/>
            <person name="Kim K.M."/>
            <person name="Park D.S."/>
        </authorList>
    </citation>
    <scope>NUCLEOTIDE SEQUENCE [LARGE SCALE GENOMIC DNA]</scope>
    <source>
        <strain evidence="2 3">SG0102</strain>
    </source>
</reference>
<dbReference type="EMBL" id="AP019309">
    <property type="protein sequence ID" value="BBH25573.1"/>
    <property type="molecule type" value="Genomic_DNA"/>
</dbReference>
<accession>A0A3G9JKP6</accession>
<dbReference type="Proteomes" id="UP000268059">
    <property type="component" value="Chromosome"/>
</dbReference>
<evidence type="ECO:0000313" key="2">
    <source>
        <dbReference type="EMBL" id="BBH25573.1"/>
    </source>
</evidence>
<feature type="transmembrane region" description="Helical" evidence="1">
    <location>
        <begin position="451"/>
        <end position="469"/>
    </location>
</feature>